<gene>
    <name evidence="1" type="ORF">DFS55_11725</name>
</gene>
<protein>
    <submittedName>
        <fullName evidence="1">Uncharacterized protein</fullName>
    </submittedName>
</protein>
<proteinExistence type="predicted"/>
<dbReference type="EMBL" id="CP029332">
    <property type="protein sequence ID" value="AXO23164.1"/>
    <property type="molecule type" value="Genomic_DNA"/>
</dbReference>
<evidence type="ECO:0000313" key="2">
    <source>
        <dbReference type="Proteomes" id="UP000259236"/>
    </source>
</evidence>
<evidence type="ECO:0000313" key="1">
    <source>
        <dbReference type="EMBL" id="AXO23164.1"/>
    </source>
</evidence>
<sequence length="68" mass="7733">MTVRDDDQAAVLWRYALRLMGGACRAKVVVWETLLWGDLGIAEGPVKSRLRYVARTERLTLQEDGVTR</sequence>
<dbReference type="Proteomes" id="UP000259236">
    <property type="component" value="Chromosome"/>
</dbReference>
<dbReference type="AlphaFoldDB" id="A0A3B6X7J8"/>
<organism evidence="1 2">
    <name type="scientific">Mycobacterium avium subsp. hominissuis</name>
    <dbReference type="NCBI Taxonomy" id="439334"/>
    <lineage>
        <taxon>Bacteria</taxon>
        <taxon>Bacillati</taxon>
        <taxon>Actinomycetota</taxon>
        <taxon>Actinomycetes</taxon>
        <taxon>Mycobacteriales</taxon>
        <taxon>Mycobacteriaceae</taxon>
        <taxon>Mycobacterium</taxon>
        <taxon>Mycobacterium avium complex (MAC)</taxon>
    </lineage>
</organism>
<accession>A0A3B6X7J8</accession>
<name>A0A3B6X7J8_MYCAV</name>
<reference evidence="1 2" key="1">
    <citation type="submission" date="2018-05" db="EMBL/GenBank/DDBJ databases">
        <title>Sequencing and annotation of Mycobacterium avium strain 109 (MAC109).</title>
        <authorList>
            <person name="Matern W.M."/>
            <person name="Bader J.S."/>
            <person name="Karakousis P.C."/>
        </authorList>
    </citation>
    <scope>NUCLEOTIDE SEQUENCE [LARGE SCALE GENOMIC DNA]</scope>
    <source>
        <strain evidence="1 2">MAC109</strain>
    </source>
</reference>